<evidence type="ECO:0000313" key="2">
    <source>
        <dbReference type="Proteomes" id="UP000054776"/>
    </source>
</evidence>
<evidence type="ECO:0000313" key="1">
    <source>
        <dbReference type="EMBL" id="KRY36050.1"/>
    </source>
</evidence>
<dbReference type="InParanoid" id="A0A0V1BGP7"/>
<dbReference type="EMBL" id="JYDH01000047">
    <property type="protein sequence ID" value="KRY36050.1"/>
    <property type="molecule type" value="Genomic_DNA"/>
</dbReference>
<sequence length="146" mass="16973">MNHLVRLSSLLLYVLSRLLIGTIISWLKQKISECQPNKTACIIQFPVQWRKIAQKSRSPFAKHLLFVPLDSSLHSTVQCLVFFNESSNFFLQFSSRLKIVAFARRQSIKPQTEMENRICVLFRLNPNRGRRLVGKKICQNFPPIKS</sequence>
<gene>
    <name evidence="1" type="ORF">T01_1506</name>
</gene>
<accession>A0A0V1BGP7</accession>
<dbReference type="Proteomes" id="UP000054776">
    <property type="component" value="Unassembled WGS sequence"/>
</dbReference>
<name>A0A0V1BGP7_TRISP</name>
<dbReference type="AlphaFoldDB" id="A0A0V1BGP7"/>
<protein>
    <submittedName>
        <fullName evidence="1">Uncharacterized protein</fullName>
    </submittedName>
</protein>
<reference evidence="1 2" key="1">
    <citation type="submission" date="2015-01" db="EMBL/GenBank/DDBJ databases">
        <title>Evolution of Trichinella species and genotypes.</title>
        <authorList>
            <person name="Korhonen P.K."/>
            <person name="Edoardo P."/>
            <person name="Giuseppe L.R."/>
            <person name="Gasser R.B."/>
        </authorList>
    </citation>
    <scope>NUCLEOTIDE SEQUENCE [LARGE SCALE GENOMIC DNA]</scope>
    <source>
        <strain evidence="1">ISS3</strain>
    </source>
</reference>
<organism evidence="1 2">
    <name type="scientific">Trichinella spiralis</name>
    <name type="common">Trichina worm</name>
    <dbReference type="NCBI Taxonomy" id="6334"/>
    <lineage>
        <taxon>Eukaryota</taxon>
        <taxon>Metazoa</taxon>
        <taxon>Ecdysozoa</taxon>
        <taxon>Nematoda</taxon>
        <taxon>Enoplea</taxon>
        <taxon>Dorylaimia</taxon>
        <taxon>Trichinellida</taxon>
        <taxon>Trichinellidae</taxon>
        <taxon>Trichinella</taxon>
    </lineage>
</organism>
<proteinExistence type="predicted"/>
<keyword evidence="2" id="KW-1185">Reference proteome</keyword>
<comment type="caution">
    <text evidence="1">The sequence shown here is derived from an EMBL/GenBank/DDBJ whole genome shotgun (WGS) entry which is preliminary data.</text>
</comment>